<evidence type="ECO:0000313" key="1">
    <source>
        <dbReference type="EMBL" id="KAF3574098.1"/>
    </source>
</evidence>
<name>A0A8S9RLH0_BRACR</name>
<dbReference type="Proteomes" id="UP000712600">
    <property type="component" value="Unassembled WGS sequence"/>
</dbReference>
<reference evidence="1" key="1">
    <citation type="submission" date="2019-12" db="EMBL/GenBank/DDBJ databases">
        <title>Genome sequencing and annotation of Brassica cretica.</title>
        <authorList>
            <person name="Studholme D.J."/>
            <person name="Sarris P."/>
        </authorList>
    </citation>
    <scope>NUCLEOTIDE SEQUENCE</scope>
    <source>
        <strain evidence="1">PFS-109/04</strain>
        <tissue evidence="1">Leaf</tissue>
    </source>
</reference>
<gene>
    <name evidence="1" type="ORF">F2Q69_00059365</name>
</gene>
<sequence length="77" mass="8583">MDDGERATVYDSVETPVDASFFNFHITNNYNNFSVKTMFWTIRGCTAAAMDDGERATVYDSVETPVDASNTGEEEID</sequence>
<comment type="caution">
    <text evidence="1">The sequence shown here is derived from an EMBL/GenBank/DDBJ whole genome shotgun (WGS) entry which is preliminary data.</text>
</comment>
<accession>A0A8S9RLH0</accession>
<dbReference type="EMBL" id="QGKX02000095">
    <property type="protein sequence ID" value="KAF3574098.1"/>
    <property type="molecule type" value="Genomic_DNA"/>
</dbReference>
<dbReference type="AlphaFoldDB" id="A0A8S9RLH0"/>
<protein>
    <submittedName>
        <fullName evidence="1">Uncharacterized protein</fullName>
    </submittedName>
</protein>
<organism evidence="1 2">
    <name type="scientific">Brassica cretica</name>
    <name type="common">Mustard</name>
    <dbReference type="NCBI Taxonomy" id="69181"/>
    <lineage>
        <taxon>Eukaryota</taxon>
        <taxon>Viridiplantae</taxon>
        <taxon>Streptophyta</taxon>
        <taxon>Embryophyta</taxon>
        <taxon>Tracheophyta</taxon>
        <taxon>Spermatophyta</taxon>
        <taxon>Magnoliopsida</taxon>
        <taxon>eudicotyledons</taxon>
        <taxon>Gunneridae</taxon>
        <taxon>Pentapetalae</taxon>
        <taxon>rosids</taxon>
        <taxon>malvids</taxon>
        <taxon>Brassicales</taxon>
        <taxon>Brassicaceae</taxon>
        <taxon>Brassiceae</taxon>
        <taxon>Brassica</taxon>
    </lineage>
</organism>
<evidence type="ECO:0000313" key="2">
    <source>
        <dbReference type="Proteomes" id="UP000712600"/>
    </source>
</evidence>
<proteinExistence type="predicted"/>